<sequence length="77" mass="8461">MGEPAQRKTPLAPFIAREASFAVSISFDCSHELLTTQIKCAFAIMVPGILRFFFECAAARFMCPVQRGHAKIDIAGK</sequence>
<protein>
    <submittedName>
        <fullName evidence="1">Uncharacterized protein</fullName>
    </submittedName>
</protein>
<dbReference type="EMBL" id="PZJX01000051">
    <property type="protein sequence ID" value="PTE07240.1"/>
    <property type="molecule type" value="Genomic_DNA"/>
</dbReference>
<evidence type="ECO:0000313" key="1">
    <source>
        <dbReference type="EMBL" id="PTE07240.1"/>
    </source>
</evidence>
<dbReference type="AlphaFoldDB" id="A0A2T4INR2"/>
<keyword evidence="2" id="KW-1185">Reference proteome</keyword>
<dbReference type="Proteomes" id="UP000240259">
    <property type="component" value="Unassembled WGS sequence"/>
</dbReference>
<accession>A0A2T4INR2</accession>
<name>A0A2T4INR2_9HYPH</name>
<comment type="caution">
    <text evidence="1">The sequence shown here is derived from an EMBL/GenBank/DDBJ whole genome shotgun (WGS) entry which is preliminary data.</text>
</comment>
<gene>
    <name evidence="1" type="ORF">C9427_27445</name>
</gene>
<proteinExistence type="predicted"/>
<evidence type="ECO:0000313" key="2">
    <source>
        <dbReference type="Proteomes" id="UP000240259"/>
    </source>
</evidence>
<reference evidence="1 2" key="1">
    <citation type="submission" date="2018-03" db="EMBL/GenBank/DDBJ databases">
        <title>Genome sequence of the symbiotic type strain Mesorhizobium helmanticense CSLC115NT isolated from Lotus corniculatus nodules.</title>
        <authorList>
            <person name="Sannazzaro A.I."/>
            <person name="Torres Tejerizo G.A."/>
            <person name="Dip D."/>
            <person name="Caballero M."/>
            <person name="Pistorio M."/>
            <person name="Estrella M.J."/>
        </authorList>
    </citation>
    <scope>NUCLEOTIDE SEQUENCE [LARGE SCALE GENOMIC DNA]</scope>
    <source>
        <strain evidence="1 2">CSLC115N</strain>
    </source>
</reference>
<organism evidence="1 2">
    <name type="scientific">Mesorhizobium helmanticense</name>
    <dbReference type="NCBI Taxonomy" id="1776423"/>
    <lineage>
        <taxon>Bacteria</taxon>
        <taxon>Pseudomonadati</taxon>
        <taxon>Pseudomonadota</taxon>
        <taxon>Alphaproteobacteria</taxon>
        <taxon>Hyphomicrobiales</taxon>
        <taxon>Phyllobacteriaceae</taxon>
        <taxon>Mesorhizobium</taxon>
    </lineage>
</organism>